<organism evidence="1 2">
    <name type="scientific">Candidatus Woesebacteria bacterium RIFCSPHIGHO2_01_FULL_37_10</name>
    <dbReference type="NCBI Taxonomy" id="1802489"/>
    <lineage>
        <taxon>Bacteria</taxon>
        <taxon>Candidatus Woeseibacteriota</taxon>
    </lineage>
</organism>
<sequence length="131" mass="14583">MGRIFQEVFEPVSELSLRYYSSSPSLLQVNGTTNQPLSHKEAVDLARRLKNDQTFGVIIGKEQRRAKGTPDTSGHVESLIGVGGKIIHVDSRRYNHKLAQNLTTQETVRVLRRSQRGKGLIVEIGAKSIDT</sequence>
<dbReference type="EMBL" id="MGGB01000015">
    <property type="protein sequence ID" value="OGM19327.1"/>
    <property type="molecule type" value="Genomic_DNA"/>
</dbReference>
<reference evidence="1 2" key="1">
    <citation type="journal article" date="2016" name="Nat. Commun.">
        <title>Thousands of microbial genomes shed light on interconnected biogeochemical processes in an aquifer system.</title>
        <authorList>
            <person name="Anantharaman K."/>
            <person name="Brown C.T."/>
            <person name="Hug L.A."/>
            <person name="Sharon I."/>
            <person name="Castelle C.J."/>
            <person name="Probst A.J."/>
            <person name="Thomas B.C."/>
            <person name="Singh A."/>
            <person name="Wilkins M.J."/>
            <person name="Karaoz U."/>
            <person name="Brodie E.L."/>
            <person name="Williams K.H."/>
            <person name="Hubbard S.S."/>
            <person name="Banfield J.F."/>
        </authorList>
    </citation>
    <scope>NUCLEOTIDE SEQUENCE [LARGE SCALE GENOMIC DNA]</scope>
</reference>
<gene>
    <name evidence="1" type="ORF">A2685_00640</name>
</gene>
<name>A0A1F7XW87_9BACT</name>
<comment type="caution">
    <text evidence="1">The sequence shown here is derived from an EMBL/GenBank/DDBJ whole genome shotgun (WGS) entry which is preliminary data.</text>
</comment>
<accession>A0A1F7XW87</accession>
<dbReference type="Proteomes" id="UP000178446">
    <property type="component" value="Unassembled WGS sequence"/>
</dbReference>
<evidence type="ECO:0000313" key="2">
    <source>
        <dbReference type="Proteomes" id="UP000178446"/>
    </source>
</evidence>
<evidence type="ECO:0000313" key="1">
    <source>
        <dbReference type="EMBL" id="OGM19327.1"/>
    </source>
</evidence>
<proteinExistence type="predicted"/>
<protein>
    <submittedName>
        <fullName evidence="1">Uncharacterized protein</fullName>
    </submittedName>
</protein>
<dbReference type="AlphaFoldDB" id="A0A1F7XW87"/>